<feature type="region of interest" description="Disordered" evidence="8">
    <location>
        <begin position="1749"/>
        <end position="2359"/>
    </location>
</feature>
<feature type="compositionally biased region" description="Gly residues" evidence="8">
    <location>
        <begin position="1797"/>
        <end position="1809"/>
    </location>
</feature>
<reference evidence="12" key="2">
    <citation type="submission" date="2021-01" db="UniProtKB">
        <authorList>
            <consortium name="EnsemblMetazoa"/>
        </authorList>
    </citation>
    <scope>IDENTIFICATION</scope>
</reference>
<dbReference type="InterPro" id="IPR008160">
    <property type="entry name" value="Collagen"/>
</dbReference>
<evidence type="ECO:0000256" key="2">
    <source>
        <dbReference type="ARBA" id="ARBA00022525"/>
    </source>
</evidence>
<dbReference type="Pfam" id="PF01410">
    <property type="entry name" value="COLFI"/>
    <property type="match status" value="1"/>
</dbReference>
<dbReference type="GeneID" id="373268"/>
<feature type="compositionally biased region" description="Gly residues" evidence="8">
    <location>
        <begin position="2043"/>
        <end position="2055"/>
    </location>
</feature>
<keyword evidence="3" id="KW-0479">Metal-binding</keyword>
<organism evidence="12 13">
    <name type="scientific">Strongylocentrotus purpuratus</name>
    <name type="common">Purple sea urchin</name>
    <dbReference type="NCBI Taxonomy" id="7668"/>
    <lineage>
        <taxon>Eukaryota</taxon>
        <taxon>Metazoa</taxon>
        <taxon>Echinodermata</taxon>
        <taxon>Eleutherozoa</taxon>
        <taxon>Echinozoa</taxon>
        <taxon>Echinoidea</taxon>
        <taxon>Euechinoidea</taxon>
        <taxon>Echinacea</taxon>
        <taxon>Camarodonta</taxon>
        <taxon>Echinidea</taxon>
        <taxon>Strongylocentrotidae</taxon>
        <taxon>Strongylocentrotus</taxon>
    </lineage>
</organism>
<feature type="domain" description="VWFC" evidence="10">
    <location>
        <begin position="47"/>
        <end position="104"/>
    </location>
</feature>
<feature type="compositionally biased region" description="Gly residues" evidence="8">
    <location>
        <begin position="2109"/>
        <end position="2118"/>
    </location>
</feature>
<evidence type="ECO:0000313" key="13">
    <source>
        <dbReference type="Proteomes" id="UP000007110"/>
    </source>
</evidence>
<feature type="compositionally biased region" description="Gly residues" evidence="8">
    <location>
        <begin position="2454"/>
        <end position="2479"/>
    </location>
</feature>
<feature type="compositionally biased region" description="Gly residues" evidence="8">
    <location>
        <begin position="1764"/>
        <end position="1773"/>
    </location>
</feature>
<feature type="compositionally biased region" description="Gly residues" evidence="8">
    <location>
        <begin position="1575"/>
        <end position="1584"/>
    </location>
</feature>
<feature type="region of interest" description="Disordered" evidence="8">
    <location>
        <begin position="1390"/>
        <end position="1554"/>
    </location>
</feature>
<dbReference type="Pfam" id="PF23334">
    <property type="entry name" value="VWC2L_2nd"/>
    <property type="match status" value="1"/>
</dbReference>
<dbReference type="RefSeq" id="XP_030855715.1">
    <property type="nucleotide sequence ID" value="XM_030999855.1"/>
</dbReference>
<feature type="compositionally biased region" description="Low complexity" evidence="8">
    <location>
        <begin position="1678"/>
        <end position="1714"/>
    </location>
</feature>
<dbReference type="Gene3D" id="2.60.120.1000">
    <property type="match status" value="1"/>
</dbReference>
<feature type="compositionally biased region" description="Basic and acidic residues" evidence="8">
    <location>
        <begin position="2297"/>
        <end position="2309"/>
    </location>
</feature>
<sequence length="2768" mass="283839">MYSFVDQIRQHRQTLLLILATITVFAVVCQGQESSFSLSISSGEPLLPCVYRGQPYLHAESWSVDECTICSCDNATTTCVIESCQPAFCVEPIKPEGECCFLCPFNVKVKKVAPVITSTGSISEGRENRLTLRVPIKFQEAQDTTGVAGEGLWRLSAWASPNMDGRGQRFGYQSQTLTEAQQAKHYKKKDSFNFQDVDFRLTDPMAQCTDMMYICTRLDRGESPRTKGGLDYEFSGFPDDNALTGCTTAPECKGVQARGLSWRYTADNIIAGMENELSIDATVLFTDTTAPVTGNNLWRLALYGSKNLDGSGERFNYNEQTLNNIEVSKNLEEGGPLEFTEATAMFDVAAIGCGPFGYACMDFTRNDDADPFFGFSVLPEGDVITLCQESPCRADLSITRVQDTVLSGTVIDGRDSNAYSMDVAISGAGVGVAGNGLWKLNAFGSSNANGAGQRYSERSQVLTSGQQDQTFRVTEDMLFSNVDFDLSMRGLTCAEVQFVCVEFAKGDSPDTVFNLIPVPDDSVMVSCSPAECEGVVARGLSWRYTASGIIAGMENELSITASAVFTATSPAKSGLDLWRLGLFGSENEDGSGTRFNYNVQTLNDVEVSKSLAAGGPLEFTEATAMFDVAAIGCGPYTYACMEFAKNEDASPDFFFSVLPEGDVITLCQESPCRANLEITNVGNRVLSGGLLNERYSNPFSMEVAIRGQGVGVAGEGLWAMSAFGSSNMNGVGQRYSERNQVLTGDQQDTTMLVTEDMLYASVDFDLNMSGLTCTEVQYVCVEFRKGGFPTTIFNLIPVPNPSVLVSCSPAECEGVEVSELHSQPTETLSDLILYEGKDTNPIQYNSVATTTPDSGTVRGVDLWTLSQWGSERANGNGPQQNYQEEVLSGYHAALPVMAAGDTLDFVPLATNFDMTGLRCPQVKYICNELSKDPRSRPDFEFTAVPDETVLRSCFEVPDGACKGVVFTDLDWDMSHGPVSADGPDDVRFNVDVSTLPESGGADGDGLWRIGVFGAQNPQGTGPRLDYKRQILTRGQSSTPAEGEGMPLELNALETEFDLSQIGCDSEYRWLCLEFAKGLRASPDFEFEINGGGDVIISCKEQPCRRPVMINDVETNPLGNVRVNEGTRNNRILYEMTALTDPSSGKAQGKNLWEMSTFGSSFPDGRGRRFNPQTAYTFTQYQKDKSAFPGENIRYGAVDTNMDMTGLTCNDVRYFCSELRKGDYPSPDFEMIANPTEDVLTDCFELNCEGVLIDNTRLSLNSDSELSDGPNDLSFDFTVNSNPTGGDAAGNNLWRLETFTSNNNDGSGRRDILRTQTLDPADASYDLDAGNTMVFRNLEALVDSADVNCEEDYYLCAELSKHVAASSGFSMRATRENALTSCRLIRCAKAAPPPVQGRPGPKGAKGEPFDIPPGMVGPPGRPGLAGSVGYHGRRGPNGLSGPAGQRGEDGRDGNSGNRGTPGPPGPPGPPGEMTAAAQQSKGPAYTAPIYNTAPGRPGSAGYSGHRGARGPQGLTGPMGPQGSAGPMGMSGPRGARGEDGEDGNDGQNGRQGEIGLVGISGRPGLGGMHGMSGNPGHKGWGGRHGAPGAAGERGEAGEGGNMGASGPVGAVGNPGQRGPSGSRGGAGSKGPMGDSGERGSNGEQGPTGNMGPLGPSGLPGANGATGDSGMQGGQGSSGPVGLVGESGSRGKSGSAGAPGIPGSSGDSGIIGEMGIQGEVGGPGRNGAPGLQGSIGPVGIGGERGDAGLPGYMGLTGSRGPAGPSGARGIGGEPGPAGNSGSEGETGSTGPSGPRGPMGELGMGGGPGMLGAPGNSGFMGDQGESGEQGSPGEPGSRGTNGEPGTPGQTGPNGAPGEDGLAGNDGKTGATGTPGRSGPPGANGDRGGMGPPGAQGPPGIGGETGFNGNTGIQGTPGTRGEAGVDGEPGAAGQSGLPGSPGNRGDSGTQGPVGIGGSQGAPGQPGLTGTRGARGNNGPSGPRGGLGVSGDAGEQGLRGAAGLQGASGIVGERGTEGRSGRNGEVGPTGIGGSMGQPGLRGLPGPPGLRGGVGGLGEMGTQGDRGPSGPSGPSGRTGEAGGLGPLGPMGVTGQRGDNGNPGDPGPNGPSGLKGTRGAGGEKGSMGSRGIPGNPGPGGAPGERGPSGLNGEKGEAGPFGSQGRPGRSGPQGNMGARGERGETGNQGALGPSGSSGMNGPPGVVGEPGPTGPVGPTGRSGEDGRMGSRGPQGNQGVRGPPGVQGLMGSQGSSGEDGRDGHVGPPGPMGAMGQAGNLGNLGSHGFMGPPGPAGPQGRPGVSGEAGRDGANGERGEGGRMGPSGPVGVRGMPGSDGRDGKDGPAGPVGLVGGRGDTGAKGNNGMNGLMGPRGPSGIMGAQGERGNRGKQGAQGSVGNVGESGGTGPMGSMGPAGARGEVGSQGATGHKGQNGMPGMPGMMGVAGEPGNNGEGGPQGIRGIPGVVGEGGKSGRGGPRGPPGLRGGNGGRGERGNLGPSGPPGPAGPPGPPGEVSMAAMPRMPQQQQSKGPSQYSHYYRDEIPKTVEQLDRTQFQIYLAKFESEILSLIEPLGSRDQPIRSCKDLFKCYPEAEDGNYWIDSNEGSVKDAFLAHCVKRGESGSPETCITPRVDEISRARWYEGASGSRYITEMGLEKFSYEASEVQLTFLRLLSTKAHQNVTYHCKNSVAVRDRQTGSTEQALRLMTTSDVELSLDAPSQEQYEVIEDGCQERSAEWSQTVINYSTRRNTRLPIVDVAPSDIGGEGQEFGITLGPVCFS</sequence>
<keyword evidence="7" id="KW-0379">Hydroxylation</keyword>
<feature type="compositionally biased region" description="Gly residues" evidence="8">
    <location>
        <begin position="1881"/>
        <end position="1902"/>
    </location>
</feature>
<evidence type="ECO:0000256" key="9">
    <source>
        <dbReference type="SAM" id="SignalP"/>
    </source>
</evidence>
<evidence type="ECO:0000256" key="7">
    <source>
        <dbReference type="ARBA" id="ARBA00023278"/>
    </source>
</evidence>
<evidence type="ECO:0000256" key="5">
    <source>
        <dbReference type="ARBA" id="ARBA00023119"/>
    </source>
</evidence>
<dbReference type="InterPro" id="IPR000885">
    <property type="entry name" value="Fib_collagen_C"/>
</dbReference>
<dbReference type="GO" id="GO:0005201">
    <property type="term" value="F:extracellular matrix structural constituent"/>
    <property type="evidence" value="ECO:0007669"/>
    <property type="project" value="InterPro"/>
</dbReference>
<dbReference type="Gene3D" id="6.20.200.20">
    <property type="match status" value="1"/>
</dbReference>
<evidence type="ECO:0000256" key="6">
    <source>
        <dbReference type="ARBA" id="ARBA00023180"/>
    </source>
</evidence>
<keyword evidence="5" id="KW-0176">Collagen</keyword>
<keyword evidence="6" id="KW-0325">Glycoprotein</keyword>
<feature type="signal peptide" evidence="9">
    <location>
        <begin position="1"/>
        <end position="31"/>
    </location>
</feature>
<evidence type="ECO:0000256" key="8">
    <source>
        <dbReference type="SAM" id="MobiDB-lite"/>
    </source>
</evidence>
<feature type="compositionally biased region" description="Gly residues" evidence="8">
    <location>
        <begin position="2439"/>
        <end position="2448"/>
    </location>
</feature>
<dbReference type="PANTHER" id="PTHR24023:SF1082">
    <property type="entry name" value="COLLAGEN TRIPLE HELIX REPEAT"/>
    <property type="match status" value="1"/>
</dbReference>
<keyword evidence="13" id="KW-1185">Reference proteome</keyword>
<dbReference type="CTD" id="373268"/>
<protein>
    <recommendedName>
        <fullName evidence="14">Alpha-2 collagen</fullName>
    </recommendedName>
</protein>
<feature type="domain" description="Fibrillar collagen NC1" evidence="11">
    <location>
        <begin position="2542"/>
        <end position="2768"/>
    </location>
</feature>
<feature type="chain" id="PRO_5029701696" description="Alpha-2 collagen" evidence="9">
    <location>
        <begin position="32"/>
        <end position="2768"/>
    </location>
</feature>
<feature type="compositionally biased region" description="Gly residues" evidence="8">
    <location>
        <begin position="1620"/>
        <end position="1629"/>
    </location>
</feature>
<reference evidence="13" key="1">
    <citation type="submission" date="2015-02" db="EMBL/GenBank/DDBJ databases">
        <title>Genome sequencing for Strongylocentrotus purpuratus.</title>
        <authorList>
            <person name="Murali S."/>
            <person name="Liu Y."/>
            <person name="Vee V."/>
            <person name="English A."/>
            <person name="Wang M."/>
            <person name="Skinner E."/>
            <person name="Han Y."/>
            <person name="Muzny D.M."/>
            <person name="Worley K.C."/>
            <person name="Gibbs R.A."/>
        </authorList>
    </citation>
    <scope>NUCLEOTIDE SEQUENCE</scope>
</reference>
<dbReference type="InterPro" id="IPR001007">
    <property type="entry name" value="VWF_dom"/>
</dbReference>
<evidence type="ECO:0000256" key="4">
    <source>
        <dbReference type="ARBA" id="ARBA00022837"/>
    </source>
</evidence>
<feature type="compositionally biased region" description="Gly residues" evidence="8">
    <location>
        <begin position="2022"/>
        <end position="2031"/>
    </location>
</feature>
<feature type="compositionally biased region" description="Low complexity" evidence="8">
    <location>
        <begin position="2425"/>
        <end position="2438"/>
    </location>
</feature>
<feature type="compositionally biased region" description="Low complexity" evidence="8">
    <location>
        <begin position="2185"/>
        <end position="2201"/>
    </location>
</feature>
<proteinExistence type="predicted"/>
<dbReference type="SMART" id="SM00038">
    <property type="entry name" value="COLFI"/>
    <property type="match status" value="1"/>
</dbReference>
<dbReference type="Proteomes" id="UP000007110">
    <property type="component" value="Unassembled WGS sequence"/>
</dbReference>
<keyword evidence="9" id="KW-0732">Signal</keyword>
<feature type="compositionally biased region" description="Low complexity" evidence="8">
    <location>
        <begin position="1988"/>
        <end position="2003"/>
    </location>
</feature>
<evidence type="ECO:0000259" key="10">
    <source>
        <dbReference type="PROSITE" id="PS50184"/>
    </source>
</evidence>
<evidence type="ECO:0000256" key="1">
    <source>
        <dbReference type="ARBA" id="ARBA00004613"/>
    </source>
</evidence>
<keyword evidence="2" id="KW-0964">Secreted</keyword>
<feature type="compositionally biased region" description="Gly residues" evidence="8">
    <location>
        <begin position="2391"/>
        <end position="2400"/>
    </location>
</feature>
<dbReference type="PROSITE" id="PS51461">
    <property type="entry name" value="NC1_FIB"/>
    <property type="match status" value="1"/>
</dbReference>
<dbReference type="GO" id="GO:0005581">
    <property type="term" value="C:collagen trimer"/>
    <property type="evidence" value="ECO:0007669"/>
    <property type="project" value="UniProtKB-KW"/>
</dbReference>
<dbReference type="FunFam" id="2.60.120.1000:FF:000007">
    <property type="entry name" value="Collagen type V alpha 3 chain"/>
    <property type="match status" value="1"/>
</dbReference>
<keyword evidence="4" id="KW-0106">Calcium</keyword>
<feature type="compositionally biased region" description="Gly residues" evidence="8">
    <location>
        <begin position="2073"/>
        <end position="2082"/>
    </location>
</feature>
<feature type="region of interest" description="Disordered" evidence="8">
    <location>
        <begin position="2372"/>
        <end position="2525"/>
    </location>
</feature>
<dbReference type="GO" id="GO:0005576">
    <property type="term" value="C:extracellular region"/>
    <property type="evidence" value="ECO:0007669"/>
    <property type="project" value="UniProtKB-SubCell"/>
</dbReference>
<dbReference type="PROSITE" id="PS01208">
    <property type="entry name" value="VWFC_1"/>
    <property type="match status" value="1"/>
</dbReference>
<dbReference type="PANTHER" id="PTHR24023">
    <property type="entry name" value="COLLAGEN ALPHA"/>
    <property type="match status" value="1"/>
</dbReference>
<feature type="compositionally biased region" description="Low complexity" evidence="8">
    <location>
        <begin position="1823"/>
        <end position="1834"/>
    </location>
</feature>
<dbReference type="GO" id="GO:0046872">
    <property type="term" value="F:metal ion binding"/>
    <property type="evidence" value="ECO:0007669"/>
    <property type="project" value="UniProtKB-KW"/>
</dbReference>
<feature type="compositionally biased region" description="Low complexity" evidence="8">
    <location>
        <begin position="1777"/>
        <end position="1796"/>
    </location>
</feature>
<accession>A0A7M7PUG0</accession>
<dbReference type="SUPFAM" id="SSF57603">
    <property type="entry name" value="FnI-like domain"/>
    <property type="match status" value="1"/>
</dbReference>
<dbReference type="PROSITE" id="PS50184">
    <property type="entry name" value="VWFC_2"/>
    <property type="match status" value="1"/>
</dbReference>
<evidence type="ECO:0000313" key="12">
    <source>
        <dbReference type="EnsemblMetazoa" id="XP_030855715"/>
    </source>
</evidence>
<feature type="compositionally biased region" description="Gly residues" evidence="8">
    <location>
        <begin position="1668"/>
        <end position="1677"/>
    </location>
</feature>
<evidence type="ECO:0000259" key="11">
    <source>
        <dbReference type="PROSITE" id="PS51461"/>
    </source>
</evidence>
<evidence type="ECO:0008006" key="14">
    <source>
        <dbReference type="Google" id="ProtNLM"/>
    </source>
</evidence>
<evidence type="ECO:0000256" key="3">
    <source>
        <dbReference type="ARBA" id="ARBA00022723"/>
    </source>
</evidence>
<feature type="compositionally biased region" description="Pro residues" evidence="8">
    <location>
        <begin position="2489"/>
        <end position="2501"/>
    </location>
</feature>
<feature type="compositionally biased region" description="Pro residues" evidence="8">
    <location>
        <begin position="1460"/>
        <end position="1469"/>
    </location>
</feature>
<feature type="region of interest" description="Disordered" evidence="8">
    <location>
        <begin position="1574"/>
        <end position="1730"/>
    </location>
</feature>
<dbReference type="SMART" id="SM00214">
    <property type="entry name" value="VWC"/>
    <property type="match status" value="1"/>
</dbReference>
<feature type="compositionally biased region" description="Gly residues" evidence="8">
    <location>
        <begin position="1947"/>
        <end position="1956"/>
    </location>
</feature>
<comment type="subcellular location">
    <subcellularLocation>
        <location evidence="1">Secreted</location>
    </subcellularLocation>
</comment>
<feature type="compositionally biased region" description="Gly residues" evidence="8">
    <location>
        <begin position="2340"/>
        <end position="2349"/>
    </location>
</feature>
<dbReference type="InterPro" id="IPR050149">
    <property type="entry name" value="Collagen_superfamily"/>
</dbReference>
<feature type="compositionally biased region" description="Gly residues" evidence="8">
    <location>
        <begin position="1977"/>
        <end position="1986"/>
    </location>
</feature>
<dbReference type="Pfam" id="PF01391">
    <property type="entry name" value="Collagen"/>
    <property type="match status" value="3"/>
</dbReference>
<feature type="compositionally biased region" description="Gly residues" evidence="8">
    <location>
        <begin position="1716"/>
        <end position="1725"/>
    </location>
</feature>
<dbReference type="EnsemblMetazoa" id="XM_030999855">
    <property type="protein sequence ID" value="XP_030855715"/>
    <property type="gene ID" value="GeneID_373268"/>
</dbReference>
<name>A0A7M7PUG0_STRPU</name>